<accession>A0A7I5E662</accession>
<reference evidence="4" key="1">
    <citation type="submission" date="2020-12" db="UniProtKB">
        <authorList>
            <consortium name="WormBaseParasite"/>
        </authorList>
    </citation>
    <scope>IDENTIFICATION</scope>
    <source>
        <strain evidence="4">MHco3</strain>
    </source>
</reference>
<dbReference type="AlphaFoldDB" id="A0A7I5E662"/>
<dbReference type="Pfam" id="PF22073">
    <property type="entry name" value="Cep192_D4"/>
    <property type="match status" value="1"/>
</dbReference>
<name>A0A7I5E662_HAECO</name>
<feature type="compositionally biased region" description="Pro residues" evidence="1">
    <location>
        <begin position="392"/>
        <end position="403"/>
    </location>
</feature>
<feature type="region of interest" description="Disordered" evidence="1">
    <location>
        <begin position="462"/>
        <end position="523"/>
    </location>
</feature>
<protein>
    <submittedName>
        <fullName evidence="4">Protein SPD-2</fullName>
    </submittedName>
</protein>
<dbReference type="InterPro" id="IPR054090">
    <property type="entry name" value="Cep192_Spd-2-like_dom"/>
</dbReference>
<dbReference type="OrthoDB" id="5851099at2759"/>
<feature type="compositionally biased region" description="Acidic residues" evidence="1">
    <location>
        <begin position="1"/>
        <end position="11"/>
    </location>
</feature>
<dbReference type="Gene3D" id="2.60.40.10">
    <property type="entry name" value="Immunoglobulins"/>
    <property type="match status" value="1"/>
</dbReference>
<feature type="compositionally biased region" description="Polar residues" evidence="1">
    <location>
        <begin position="274"/>
        <end position="292"/>
    </location>
</feature>
<dbReference type="WBParaSite" id="HCON_00023570-00001">
    <property type="protein sequence ID" value="HCON_00023570-00001"/>
    <property type="gene ID" value="HCON_00023570"/>
</dbReference>
<dbReference type="InterPro" id="IPR013783">
    <property type="entry name" value="Ig-like_fold"/>
</dbReference>
<sequence>MSTVNEEDELVEDRFDDQSFEDAPLSDVESNFDEDDLKSVDDNQEYVELPLQQYCPSNNWNRPALSTIPEESKTDDIVTSEISQRSLATIPNRSDEQSSSYGEFSITRAFSVKSSEFITDQKASDILQREEESFMRGHGRFIPDDPRFNRSHFEKENSWEPSIIDQTSFQIADKTCPPSGLPVPPKVVVSAQEADNELPKSIQERASGDVNAGAEGDIIDKHVQFRAITPTEDNVASGTVLTNLTNKQRDDNVPDLNAIRSTPQRFPTNHPPSLMTNESPNPNSDSTIGGVQTSTPVSVVAKQASRTRRLELAENFHGVSVILPEGESIREGQLTLNDQSVGEITNTTILSVGKIQSILKSQPASSSPRTLMKVLDEYKRERVKARRIRGNLPPPPQRNPNPVQPSRGLRDGVDATSSNGAKVTSISPGDSSKPTEVITSRALETAKIPASVDTVASCISKVNNRPSGSRPASTVSQQSSISQERTTREDPPSSRPDSARSSSSLSSAVGVRSSSQMSTGVASRSVLHIPRREVAFGFVAVGDAAISTVDVTNRTDHSLRLRAKLSQTGTPFTLLDSQILVLDAHRTTSLRIEFSPTQNARFYTKLLISAEGGGGPQVGYRMPVRGIGGAAVVTVKARDDLRISRNGTYVLQSSYESTFSFTLTNSGNRRAFSRIVVLYTGESNVAELVPVDIRPSPGIVIDRGDSKQVSVRLRSPLPSLDWRSSQNSLTSTASSQPKGANQLQVLVYWGEERTRQRLRCFEKMSGAPHLCEGMQFTDNFDGEGPPYQPPEDYPISKEDVRLFDQTLRMCTIYVCSLRIRPRSSLASNTSSLERSLQPEDTFREKTIYRVIPDQTLR</sequence>
<feature type="domain" description="Cep192/Spd-2-like" evidence="2">
    <location>
        <begin position="530"/>
        <end position="629"/>
    </location>
</feature>
<feature type="compositionally biased region" description="Low complexity" evidence="1">
    <location>
        <begin position="495"/>
        <end position="515"/>
    </location>
</feature>
<evidence type="ECO:0000259" key="2">
    <source>
        <dbReference type="Pfam" id="PF22073"/>
    </source>
</evidence>
<feature type="compositionally biased region" description="Polar residues" evidence="1">
    <location>
        <begin position="415"/>
        <end position="436"/>
    </location>
</feature>
<evidence type="ECO:0000313" key="3">
    <source>
        <dbReference type="Proteomes" id="UP000025227"/>
    </source>
</evidence>
<feature type="region of interest" description="Disordered" evidence="1">
    <location>
        <begin position="1"/>
        <end position="35"/>
    </location>
</feature>
<keyword evidence="3" id="KW-1185">Reference proteome</keyword>
<organism evidence="3 4">
    <name type="scientific">Haemonchus contortus</name>
    <name type="common">Barber pole worm</name>
    <dbReference type="NCBI Taxonomy" id="6289"/>
    <lineage>
        <taxon>Eukaryota</taxon>
        <taxon>Metazoa</taxon>
        <taxon>Ecdysozoa</taxon>
        <taxon>Nematoda</taxon>
        <taxon>Chromadorea</taxon>
        <taxon>Rhabditida</taxon>
        <taxon>Rhabditina</taxon>
        <taxon>Rhabditomorpha</taxon>
        <taxon>Strongyloidea</taxon>
        <taxon>Trichostrongylidae</taxon>
        <taxon>Haemonchus</taxon>
    </lineage>
</organism>
<dbReference type="Proteomes" id="UP000025227">
    <property type="component" value="Unplaced"/>
</dbReference>
<evidence type="ECO:0000256" key="1">
    <source>
        <dbReference type="SAM" id="MobiDB-lite"/>
    </source>
</evidence>
<feature type="compositionally biased region" description="Polar residues" evidence="1">
    <location>
        <begin position="462"/>
        <end position="484"/>
    </location>
</feature>
<feature type="region of interest" description="Disordered" evidence="1">
    <location>
        <begin position="386"/>
        <end position="436"/>
    </location>
</feature>
<feature type="region of interest" description="Disordered" evidence="1">
    <location>
        <begin position="245"/>
        <end position="292"/>
    </location>
</feature>
<proteinExistence type="predicted"/>
<evidence type="ECO:0000313" key="4">
    <source>
        <dbReference type="WBParaSite" id="HCON_00023570-00001"/>
    </source>
</evidence>
<dbReference type="OMA" id="FTKCKFI"/>